<dbReference type="InterPro" id="IPR040256">
    <property type="entry name" value="At4g02000-like"/>
</dbReference>
<dbReference type="Proteomes" id="UP000593572">
    <property type="component" value="Unassembled WGS sequence"/>
</dbReference>
<evidence type="ECO:0000313" key="1">
    <source>
        <dbReference type="EMBL" id="MBA0572150.1"/>
    </source>
</evidence>
<evidence type="ECO:0008006" key="3">
    <source>
        <dbReference type="Google" id="ProtNLM"/>
    </source>
</evidence>
<keyword evidence="2" id="KW-1185">Reference proteome</keyword>
<accession>A0A7J8N5N5</accession>
<proteinExistence type="predicted"/>
<reference evidence="1 2" key="1">
    <citation type="journal article" date="2019" name="Genome Biol. Evol.">
        <title>Insights into the evolution of the New World diploid cottons (Gossypium, subgenus Houzingenia) based on genome sequencing.</title>
        <authorList>
            <person name="Grover C.E."/>
            <person name="Arick M.A. 2nd"/>
            <person name="Thrash A."/>
            <person name="Conover J.L."/>
            <person name="Sanders W.S."/>
            <person name="Peterson D.G."/>
            <person name="Frelichowski J.E."/>
            <person name="Scheffler J.A."/>
            <person name="Scheffler B.E."/>
            <person name="Wendel J.F."/>
        </authorList>
    </citation>
    <scope>NUCLEOTIDE SEQUENCE [LARGE SCALE GENOMIC DNA]</scope>
    <source>
        <strain evidence="1">157</strain>
        <tissue evidence="1">Leaf</tissue>
    </source>
</reference>
<feature type="non-terminal residue" evidence="1">
    <location>
        <position position="204"/>
    </location>
</feature>
<sequence length="204" mass="22318">MAWVWLPGLPSFLYKRRILEEVGGLVDKVAKLDYKIDRGSRGRFARMAVFINLEKLLISQILVNDTVHRVEYEVLSAVCFACDRANPSSNVMNPTIKGVGSIFNAHSSLGEEKAENEAVAADLLRVGLTFETRHEAFNRDELSVGKGTSRDVLDPKRHSTVSFKENFIPISSNSSVNVESIGIEKGNSMLNGEAPGGNVVSPAV</sequence>
<gene>
    <name evidence="1" type="ORF">Golob_002510</name>
</gene>
<protein>
    <recommendedName>
        <fullName evidence="3">DUF4283 domain-containing protein</fullName>
    </recommendedName>
</protein>
<comment type="caution">
    <text evidence="1">The sequence shown here is derived from an EMBL/GenBank/DDBJ whole genome shotgun (WGS) entry which is preliminary data.</text>
</comment>
<dbReference type="EMBL" id="JABEZX010000012">
    <property type="protein sequence ID" value="MBA0572150.1"/>
    <property type="molecule type" value="Genomic_DNA"/>
</dbReference>
<name>A0A7J8N5N5_9ROSI</name>
<dbReference type="PANTHER" id="PTHR31286">
    <property type="entry name" value="GLYCINE-RICH CELL WALL STRUCTURAL PROTEIN 1.8-LIKE"/>
    <property type="match status" value="1"/>
</dbReference>
<dbReference type="PANTHER" id="PTHR31286:SF173">
    <property type="entry name" value="DUF4283 DOMAIN-CONTAINING PROTEIN"/>
    <property type="match status" value="1"/>
</dbReference>
<evidence type="ECO:0000313" key="2">
    <source>
        <dbReference type="Proteomes" id="UP000593572"/>
    </source>
</evidence>
<organism evidence="1 2">
    <name type="scientific">Gossypium lobatum</name>
    <dbReference type="NCBI Taxonomy" id="34289"/>
    <lineage>
        <taxon>Eukaryota</taxon>
        <taxon>Viridiplantae</taxon>
        <taxon>Streptophyta</taxon>
        <taxon>Embryophyta</taxon>
        <taxon>Tracheophyta</taxon>
        <taxon>Spermatophyta</taxon>
        <taxon>Magnoliopsida</taxon>
        <taxon>eudicotyledons</taxon>
        <taxon>Gunneridae</taxon>
        <taxon>Pentapetalae</taxon>
        <taxon>rosids</taxon>
        <taxon>malvids</taxon>
        <taxon>Malvales</taxon>
        <taxon>Malvaceae</taxon>
        <taxon>Malvoideae</taxon>
        <taxon>Gossypium</taxon>
    </lineage>
</organism>
<dbReference type="AlphaFoldDB" id="A0A7J8N5N5"/>